<dbReference type="OrthoDB" id="29853at2759"/>
<keyword evidence="5" id="KW-1185">Reference proteome</keyword>
<dbReference type="InterPro" id="IPR042277">
    <property type="entry name" value="IST1-like"/>
</dbReference>
<dbReference type="InParanoid" id="J4H000"/>
<feature type="compositionally biased region" description="Polar residues" evidence="2">
    <location>
        <begin position="794"/>
        <end position="804"/>
    </location>
</feature>
<dbReference type="PROSITE" id="PS50086">
    <property type="entry name" value="TBC_RABGAP"/>
    <property type="match status" value="1"/>
</dbReference>
<protein>
    <recommendedName>
        <fullName evidence="3">Rab-GAP TBC domain-containing protein</fullName>
    </recommendedName>
</protein>
<sequence>MAVWEPTRMKSQLRLTAQKLGQLQDKMDAQSQVTRRDIAILLQRGNIALARVKARKLMSAGILEDLLQTLEMHVGVVLGHLSEFDRSQALSPVLLEACASIVAAAPQVDSKELRVVQELLVLRLGSDFVRIINNHISKRVKAALLARPPSAQEADQYLYTIAQAHGVQWLPDLQPNEKLNAISEILDPSSATLIDVTSLRILCSHGLPDHPSWLRPRVWKLLLGVLPQDKMRWNEQNRKNRENYYDLVRRLLEPFSRLSAPTSPFGSLDASLVNVSKELSQVPPKLMVGLQEAPEASSLCPFDDTAADEFKIPHANNLDSRLRVIREIDAEVAVSSKETEDDHSKSTPEIRLDEPEIASNQQNMEQSESTGSVTQPPSDSLSSTRSAVSTTLLPSRSLSAHHRHVSSLLRLLYVHSCLNPANQSPHIASLLVPLYSTLLAEVAPEDAAHVEADTFWVFESLVGEFADLNDVDGGNIWARKFSERLCWADADLADDLQTKGLDPALPHYSFRWLVPLLSHTLPLPSLLTIWDALFSRPMRERDDNPKLSYLIDICTSMLLCTRRILLRLGTPGPQMTNVWSEEVPSTTLSSRVLEDAFAEGMIFLQQCPIEAAGGIDVVLQTAYDLTLQRQAEATATQMNAGGLGARLRDTVWRGFAGHPTIVESQDEDDDDDDDDPDSTATEDDMPTAPRTTSMTSTLTARFADTVWRGISNEAAMEAPPSPTTPVTPLAPSPEPRAKPLPEMPSEDESKADSSSSARTSLWGYAEKLKDSDAAATLAKVSTNWRMKALDAWSKRSSGSSSTFLSPAAAVRPSSMDLETKRASLTEESQSRHVNDKRRGGSLPAIDRSDAYSPPARPAYFRPPRDSMVFTGSRSPLSPSNGEISPSSDTGSIGSAGFRSSMSFKSPDSSKSTSKSGPRPLLLNSASLMTSGHSRSPTVTPISGGSDRAWADSIRAKHSSPIRRDSQSSVSSISPSDPRIRSRTGARADLESETAISRIVPLRSARSPITVGSKRVTPTSSTTSSPPPRVHRRMGTDTSMMSTSDDGQNGRSRGYQSQPESPATGPSPPPPRTPDAFSPTTPDVKVNTQGPRPESMDFSDINESGSNKPTGGLQHQPKAYQLPRLSVGGDTSDSSGTQAPPRSPHSKIRRMPPRVNTRSKDSSRAESGTGQNTLSAERSDDPDAATTPRALSFETTVFPTTPVSQRATRRARKTSGNDIDETPTRKMPGDGREPRARKVSADGHSVKSRKMSGERARHNRDISAADGDDEGYNDLLSAYESEENTN</sequence>
<feature type="compositionally biased region" description="Polar residues" evidence="2">
    <location>
        <begin position="869"/>
        <end position="892"/>
    </location>
</feature>
<feature type="compositionally biased region" description="Polar residues" evidence="2">
    <location>
        <begin position="923"/>
        <end position="942"/>
    </location>
</feature>
<feature type="domain" description="Rab-GAP TBC" evidence="3">
    <location>
        <begin position="209"/>
        <end position="537"/>
    </location>
</feature>
<feature type="compositionally biased region" description="Basic and acidic residues" evidence="2">
    <location>
        <begin position="1221"/>
        <end position="1262"/>
    </location>
</feature>
<dbReference type="InterPro" id="IPR005061">
    <property type="entry name" value="Ist1"/>
</dbReference>
<dbReference type="Pfam" id="PF03398">
    <property type="entry name" value="Ist1"/>
    <property type="match status" value="1"/>
</dbReference>
<gene>
    <name evidence="4" type="ORF">FIBRA_00441</name>
</gene>
<proteinExistence type="inferred from homology"/>
<name>J4H000_9APHY</name>
<feature type="region of interest" description="Disordered" evidence="2">
    <location>
        <begin position="333"/>
        <end position="386"/>
    </location>
</feature>
<feature type="region of interest" description="Disordered" evidence="2">
    <location>
        <begin position="714"/>
        <end position="757"/>
    </location>
</feature>
<dbReference type="EMBL" id="HE796884">
    <property type="protein sequence ID" value="CCL98444.1"/>
    <property type="molecule type" value="Genomic_DNA"/>
</dbReference>
<dbReference type="InterPro" id="IPR035969">
    <property type="entry name" value="Rab-GAP_TBC_sf"/>
</dbReference>
<feature type="compositionally biased region" description="Low complexity" evidence="2">
    <location>
        <begin position="966"/>
        <end position="976"/>
    </location>
</feature>
<feature type="compositionally biased region" description="Polar residues" evidence="2">
    <location>
        <begin position="1035"/>
        <end position="1057"/>
    </location>
</feature>
<feature type="compositionally biased region" description="Pro residues" evidence="2">
    <location>
        <begin position="719"/>
        <end position="734"/>
    </location>
</feature>
<dbReference type="PANTHER" id="PTHR12161:SF5">
    <property type="entry name" value="IST1 HOMOLOG"/>
    <property type="match status" value="1"/>
</dbReference>
<feature type="region of interest" description="Disordered" evidence="2">
    <location>
        <begin position="659"/>
        <end position="698"/>
    </location>
</feature>
<feature type="compositionally biased region" description="Polar residues" evidence="2">
    <location>
        <begin position="689"/>
        <end position="698"/>
    </location>
</feature>
<evidence type="ECO:0000256" key="1">
    <source>
        <dbReference type="ARBA" id="ARBA00005536"/>
    </source>
</evidence>
<evidence type="ECO:0000313" key="5">
    <source>
        <dbReference type="Proteomes" id="UP000006352"/>
    </source>
</evidence>
<reference evidence="4 5" key="1">
    <citation type="journal article" date="2012" name="Appl. Environ. Microbiol.">
        <title>Short-read sequencing for genomic analysis of the brown rot fungus Fibroporia radiculosa.</title>
        <authorList>
            <person name="Tang J.D."/>
            <person name="Perkins A.D."/>
            <person name="Sonstegard T.S."/>
            <person name="Schroeder S.G."/>
            <person name="Burgess S.C."/>
            <person name="Diehl S.V."/>
        </authorList>
    </citation>
    <scope>NUCLEOTIDE SEQUENCE [LARGE SCALE GENOMIC DNA]</scope>
    <source>
        <strain evidence="4 5">TFFH 294</strain>
    </source>
</reference>
<dbReference type="Pfam" id="PF00566">
    <property type="entry name" value="RabGAP-TBC"/>
    <property type="match status" value="1"/>
</dbReference>
<dbReference type="RefSeq" id="XP_012177727.1">
    <property type="nucleotide sequence ID" value="XM_012322337.1"/>
</dbReference>
<feature type="compositionally biased region" description="Low complexity" evidence="2">
    <location>
        <begin position="899"/>
        <end position="915"/>
    </location>
</feature>
<dbReference type="SMART" id="SM00164">
    <property type="entry name" value="TBC"/>
    <property type="match status" value="1"/>
</dbReference>
<dbReference type="PANTHER" id="PTHR12161">
    <property type="entry name" value="IST1 FAMILY MEMBER"/>
    <property type="match status" value="1"/>
</dbReference>
<comment type="similarity">
    <text evidence="1">Belongs to the IST1 family.</text>
</comment>
<feature type="compositionally biased region" description="Polar residues" evidence="2">
    <location>
        <begin position="1164"/>
        <end position="1175"/>
    </location>
</feature>
<feature type="compositionally biased region" description="Polar residues" evidence="2">
    <location>
        <begin position="358"/>
        <end position="386"/>
    </location>
</feature>
<accession>J4H000</accession>
<dbReference type="GeneID" id="24093355"/>
<dbReference type="SUPFAM" id="SSF47923">
    <property type="entry name" value="Ypt/Rab-GAP domain of gyp1p"/>
    <property type="match status" value="2"/>
</dbReference>
<feature type="compositionally biased region" description="Basic and acidic residues" evidence="2">
    <location>
        <begin position="337"/>
        <end position="354"/>
    </location>
</feature>
<feature type="region of interest" description="Disordered" evidence="2">
    <location>
        <begin position="792"/>
        <end position="1285"/>
    </location>
</feature>
<evidence type="ECO:0000259" key="3">
    <source>
        <dbReference type="PROSITE" id="PS50086"/>
    </source>
</evidence>
<dbReference type="Proteomes" id="UP000006352">
    <property type="component" value="Unassembled WGS sequence"/>
</dbReference>
<evidence type="ECO:0000256" key="2">
    <source>
        <dbReference type="SAM" id="MobiDB-lite"/>
    </source>
</evidence>
<feature type="compositionally biased region" description="Polar residues" evidence="2">
    <location>
        <begin position="1192"/>
        <end position="1205"/>
    </location>
</feature>
<feature type="compositionally biased region" description="Low complexity" evidence="2">
    <location>
        <begin position="1127"/>
        <end position="1136"/>
    </location>
</feature>
<feature type="compositionally biased region" description="Low complexity" evidence="2">
    <location>
        <begin position="850"/>
        <end position="861"/>
    </location>
</feature>
<evidence type="ECO:0000313" key="4">
    <source>
        <dbReference type="EMBL" id="CCL98444.1"/>
    </source>
</evidence>
<dbReference type="Gene3D" id="1.20.1260.60">
    <property type="entry name" value="Vacuolar protein sorting-associated protein Ist1"/>
    <property type="match status" value="1"/>
</dbReference>
<feature type="compositionally biased region" description="Acidic residues" evidence="2">
    <location>
        <begin position="664"/>
        <end position="685"/>
    </location>
</feature>
<feature type="compositionally biased region" description="Basic and acidic residues" evidence="2">
    <location>
        <begin position="817"/>
        <end position="838"/>
    </location>
</feature>
<dbReference type="InterPro" id="IPR000195">
    <property type="entry name" value="Rab-GAP-TBC_dom"/>
</dbReference>
<dbReference type="STRING" id="599839.J4H000"/>
<organism evidence="4 5">
    <name type="scientific">Fibroporia radiculosa</name>
    <dbReference type="NCBI Taxonomy" id="599839"/>
    <lineage>
        <taxon>Eukaryota</taxon>
        <taxon>Fungi</taxon>
        <taxon>Dikarya</taxon>
        <taxon>Basidiomycota</taxon>
        <taxon>Agaricomycotina</taxon>
        <taxon>Agaricomycetes</taxon>
        <taxon>Polyporales</taxon>
        <taxon>Fibroporiaceae</taxon>
        <taxon>Fibroporia</taxon>
    </lineage>
</organism>
<dbReference type="HOGENOM" id="CLU_006960_0_0_1"/>
<dbReference type="Gene3D" id="1.10.472.80">
    <property type="entry name" value="Ypt/Rab-GAP domain of gyp1p, domain 3"/>
    <property type="match status" value="1"/>
</dbReference>
<dbReference type="GO" id="GO:0015031">
    <property type="term" value="P:protein transport"/>
    <property type="evidence" value="ECO:0007669"/>
    <property type="project" value="InterPro"/>
</dbReference>